<reference evidence="2 3" key="1">
    <citation type="submission" date="2020-07" db="EMBL/GenBank/DDBJ databases">
        <title>Sequencing the genomes of 1000 actinobacteria strains.</title>
        <authorList>
            <person name="Klenk H.-P."/>
        </authorList>
    </citation>
    <scope>NUCLEOTIDE SEQUENCE [LARGE SCALE GENOMIC DNA]</scope>
    <source>
        <strain evidence="2 3">LI1</strain>
    </source>
</reference>
<keyword evidence="1" id="KW-1133">Transmembrane helix</keyword>
<dbReference type="Proteomes" id="UP000537260">
    <property type="component" value="Unassembled WGS sequence"/>
</dbReference>
<accession>A0A7Z0EEN7</accession>
<gene>
    <name evidence="2" type="ORF">HNR05_001380</name>
</gene>
<evidence type="ECO:0000313" key="3">
    <source>
        <dbReference type="Proteomes" id="UP000537260"/>
    </source>
</evidence>
<dbReference type="AlphaFoldDB" id="A0A7Z0EEN7"/>
<keyword evidence="1" id="KW-0472">Membrane</keyword>
<keyword evidence="3" id="KW-1185">Reference proteome</keyword>
<proteinExistence type="predicted"/>
<evidence type="ECO:0000313" key="2">
    <source>
        <dbReference type="EMBL" id="NYJ19589.1"/>
    </source>
</evidence>
<feature type="transmembrane region" description="Helical" evidence="1">
    <location>
        <begin position="44"/>
        <end position="62"/>
    </location>
</feature>
<protein>
    <recommendedName>
        <fullName evidence="4">YrhK domain-containing protein</fullName>
    </recommendedName>
</protein>
<feature type="transmembrane region" description="Helical" evidence="1">
    <location>
        <begin position="148"/>
        <end position="171"/>
    </location>
</feature>
<name>A0A7Z0EEN7_9MICO</name>
<sequence length="216" mass="23331">MAADRKIRLRLESWGFAIGALFFVVGALPHYALAVGAPLDDLTFFIGALFFTSAALIQLVLSGRRTPRRSADRADVDDWWASAVQFVGTVFFNISTTNALITSINSATRLNSGWRPDAFGSLCFLIASGLAVTAVARRTQFWDPSDRAWRCAWLNMLGSVFFALSAAGAYVIPATTNSLSPTWANLGTLLGALCFLIAALLSLRISDPSTSKETNE</sequence>
<feature type="transmembrane region" description="Helical" evidence="1">
    <location>
        <begin position="83"/>
        <end position="106"/>
    </location>
</feature>
<evidence type="ECO:0008006" key="4">
    <source>
        <dbReference type="Google" id="ProtNLM"/>
    </source>
</evidence>
<keyword evidence="1" id="KW-0812">Transmembrane</keyword>
<comment type="caution">
    <text evidence="2">The sequence shown here is derived from an EMBL/GenBank/DDBJ whole genome shotgun (WGS) entry which is preliminary data.</text>
</comment>
<dbReference type="EMBL" id="JACCFM010000001">
    <property type="protein sequence ID" value="NYJ19589.1"/>
    <property type="molecule type" value="Genomic_DNA"/>
</dbReference>
<feature type="transmembrane region" description="Helical" evidence="1">
    <location>
        <begin position="183"/>
        <end position="203"/>
    </location>
</feature>
<dbReference type="RefSeq" id="WP_179578330.1">
    <property type="nucleotide sequence ID" value="NZ_JACCFM010000001.1"/>
</dbReference>
<organism evidence="2 3">
    <name type="scientific">Glaciibacter psychrotolerans</name>
    <dbReference type="NCBI Taxonomy" id="670054"/>
    <lineage>
        <taxon>Bacteria</taxon>
        <taxon>Bacillati</taxon>
        <taxon>Actinomycetota</taxon>
        <taxon>Actinomycetes</taxon>
        <taxon>Micrococcales</taxon>
        <taxon>Microbacteriaceae</taxon>
        <taxon>Glaciibacter</taxon>
    </lineage>
</organism>
<feature type="transmembrane region" description="Helical" evidence="1">
    <location>
        <begin position="118"/>
        <end position="136"/>
    </location>
</feature>
<evidence type="ECO:0000256" key="1">
    <source>
        <dbReference type="SAM" id="Phobius"/>
    </source>
</evidence>